<reference evidence="4" key="1">
    <citation type="submission" date="2025-08" db="UniProtKB">
        <authorList>
            <consortium name="RefSeq"/>
        </authorList>
    </citation>
    <scope>IDENTIFICATION</scope>
    <source>
        <tissue evidence="4">Blood</tissue>
    </source>
</reference>
<dbReference type="SUPFAM" id="SSF46785">
    <property type="entry name" value="Winged helix' DNA-binding domain"/>
    <property type="match status" value="1"/>
</dbReference>
<protein>
    <submittedName>
        <fullName evidence="4">DNA-binding protein RFX8</fullName>
    </submittedName>
</protein>
<dbReference type="PANTHER" id="PTHR12619">
    <property type="entry name" value="RFX TRANSCRIPTION FACTOR FAMILY"/>
    <property type="match status" value="1"/>
</dbReference>
<dbReference type="PANTHER" id="PTHR12619:SF24">
    <property type="entry name" value="DNA-BINDING PROTEIN RFX8"/>
    <property type="match status" value="1"/>
</dbReference>
<dbReference type="Pfam" id="PF25340">
    <property type="entry name" value="BCD_RFX"/>
    <property type="match status" value="1"/>
</dbReference>
<dbReference type="InterPro" id="IPR057321">
    <property type="entry name" value="RFX1-4/6/8-like_BCD"/>
</dbReference>
<dbReference type="GeneID" id="103566942"/>
<organism evidence="3 4">
    <name type="scientific">Equus przewalskii</name>
    <name type="common">Przewalski's horse</name>
    <name type="synonym">Equus caballus przewalskii</name>
    <dbReference type="NCBI Taxonomy" id="9798"/>
    <lineage>
        <taxon>Eukaryota</taxon>
        <taxon>Metazoa</taxon>
        <taxon>Chordata</taxon>
        <taxon>Craniata</taxon>
        <taxon>Vertebrata</taxon>
        <taxon>Euteleostomi</taxon>
        <taxon>Mammalia</taxon>
        <taxon>Eutheria</taxon>
        <taxon>Laurasiatheria</taxon>
        <taxon>Perissodactyla</taxon>
        <taxon>Equidae</taxon>
        <taxon>Equus</taxon>
    </lineage>
</organism>
<evidence type="ECO:0000313" key="3">
    <source>
        <dbReference type="Proteomes" id="UP001652662"/>
    </source>
</evidence>
<name>A0ABM4KN01_EQUPR</name>
<accession>A0ABM4KN01</accession>
<feature type="domain" description="RFX-type winged-helix" evidence="2">
    <location>
        <begin position="22"/>
        <end position="97"/>
    </location>
</feature>
<dbReference type="Proteomes" id="UP001652662">
    <property type="component" value="Chromosome 14"/>
</dbReference>
<proteinExistence type="predicted"/>
<dbReference type="InterPro" id="IPR039779">
    <property type="entry name" value="RFX-like"/>
</dbReference>
<dbReference type="InterPro" id="IPR036388">
    <property type="entry name" value="WH-like_DNA-bd_sf"/>
</dbReference>
<evidence type="ECO:0000259" key="2">
    <source>
        <dbReference type="PROSITE" id="PS51526"/>
    </source>
</evidence>
<gene>
    <name evidence="4" type="primary">RFX8</name>
</gene>
<dbReference type="GO" id="GO:0003677">
    <property type="term" value="F:DNA binding"/>
    <property type="evidence" value="ECO:0007669"/>
    <property type="project" value="UniProtKB-KW"/>
</dbReference>
<dbReference type="PROSITE" id="PS51526">
    <property type="entry name" value="RFX_DBD"/>
    <property type="match status" value="1"/>
</dbReference>
<keyword evidence="1 4" id="KW-0238">DNA-binding</keyword>
<evidence type="ECO:0000313" key="4">
    <source>
        <dbReference type="RefSeq" id="XP_070429563.1"/>
    </source>
</evidence>
<dbReference type="Gene3D" id="1.10.10.10">
    <property type="entry name" value="Winged helix-like DNA-binding domain superfamily/Winged helix DNA-binding domain"/>
    <property type="match status" value="1"/>
</dbReference>
<dbReference type="InterPro" id="IPR036390">
    <property type="entry name" value="WH_DNA-bd_sf"/>
</dbReference>
<dbReference type="InterPro" id="IPR003150">
    <property type="entry name" value="DNA-bd_RFX"/>
</dbReference>
<keyword evidence="3" id="KW-1185">Reference proteome</keyword>
<evidence type="ECO:0000256" key="1">
    <source>
        <dbReference type="ARBA" id="ARBA00023125"/>
    </source>
</evidence>
<sequence>MAEGAPASPSGGAGGRGLHGGIIQWLVDNFCICKGYSVPRCLMYEIYMETCGQSAQNQVKPATFGKLVRLVFPDLGTRRLGTRGSARYYYDGICIKKSSFFYAQYCYLLGEKEYHSGDIIAFEKSTNFNNIIQEEGACENHSPIKTDPVGLPLSEFRRCPLWEQELAKKYSYRTMAFLADEYCNYCQDILQNVRNQELERVEDLLTSFWKSLQQDTVMLMSLPDMCQLFKSYDVQLYKGIEDILLHDFLEDVSIQYLKSVRLFSKKFKLWLLNALEGFPALLQISKRKEVTVFVKRLRRKTYLSNMAKTMRTVLKNNQRVHILKSDVRAIISQGLPDISKKALPSNLSCVDELEKNTEMKCLSSLISLLGTSTDLNVFLNCVSSNLQAIVFQPSRSKEEFIELAASFQLRWNFLLTAVSKAMTLCHRDSFGSWHLFHLLLLEYVIHILQSCIEEEEEDNVGNFKEMLPDDQSLVQPDEAIVHPPDSLPTQDYESPSVDPPWVSLKHVSQSQCPVGVSSVALSVLGFLVDTATGNKLIQVSLEDRATESTVKLSLPLGQEALVTLEDGQKFVIQISDVPQSSEHISFGESNADT</sequence>
<dbReference type="Pfam" id="PF02257">
    <property type="entry name" value="RFX_DNA_binding"/>
    <property type="match status" value="1"/>
</dbReference>
<dbReference type="RefSeq" id="XP_070429563.1">
    <property type="nucleotide sequence ID" value="XM_070573462.1"/>
</dbReference>